<comment type="caution">
    <text evidence="2">The sequence shown here is derived from an EMBL/GenBank/DDBJ whole genome shotgun (WGS) entry which is preliminary data.</text>
</comment>
<accession>A0ABW0Z7B1</accession>
<evidence type="ECO:0000256" key="1">
    <source>
        <dbReference type="SAM" id="MobiDB-lite"/>
    </source>
</evidence>
<proteinExistence type="predicted"/>
<evidence type="ECO:0000313" key="3">
    <source>
        <dbReference type="Proteomes" id="UP001596083"/>
    </source>
</evidence>
<protein>
    <submittedName>
        <fullName evidence="2">Uncharacterized protein</fullName>
    </submittedName>
</protein>
<evidence type="ECO:0000313" key="2">
    <source>
        <dbReference type="EMBL" id="MFC5724571.1"/>
    </source>
</evidence>
<keyword evidence="3" id="KW-1185">Reference proteome</keyword>
<gene>
    <name evidence="2" type="ORF">ACFP1Z_30900</name>
</gene>
<dbReference type="Proteomes" id="UP001596083">
    <property type="component" value="Unassembled WGS sequence"/>
</dbReference>
<dbReference type="RefSeq" id="WP_390321033.1">
    <property type="nucleotide sequence ID" value="NZ_JBHSPB010000030.1"/>
</dbReference>
<name>A0ABW0Z7B1_9ACTN</name>
<feature type="region of interest" description="Disordered" evidence="1">
    <location>
        <begin position="77"/>
        <end position="99"/>
    </location>
</feature>
<reference evidence="3" key="1">
    <citation type="journal article" date="2019" name="Int. J. Syst. Evol. Microbiol.">
        <title>The Global Catalogue of Microorganisms (GCM) 10K type strain sequencing project: providing services to taxonomists for standard genome sequencing and annotation.</title>
        <authorList>
            <consortium name="The Broad Institute Genomics Platform"/>
            <consortium name="The Broad Institute Genome Sequencing Center for Infectious Disease"/>
            <person name="Wu L."/>
            <person name="Ma J."/>
        </authorList>
    </citation>
    <scope>NUCLEOTIDE SEQUENCE [LARGE SCALE GENOMIC DNA]</scope>
    <source>
        <strain evidence="3">CGMCC 4.7304</strain>
    </source>
</reference>
<dbReference type="EMBL" id="JBHSPB010000030">
    <property type="protein sequence ID" value="MFC5724571.1"/>
    <property type="molecule type" value="Genomic_DNA"/>
</dbReference>
<feature type="compositionally biased region" description="Low complexity" evidence="1">
    <location>
        <begin position="83"/>
        <end position="99"/>
    </location>
</feature>
<organism evidence="2 3">
    <name type="scientific">Streptomyces gamaensis</name>
    <dbReference type="NCBI Taxonomy" id="1763542"/>
    <lineage>
        <taxon>Bacteria</taxon>
        <taxon>Bacillati</taxon>
        <taxon>Actinomycetota</taxon>
        <taxon>Actinomycetes</taxon>
        <taxon>Kitasatosporales</taxon>
        <taxon>Streptomycetaceae</taxon>
        <taxon>Streptomyces</taxon>
    </lineage>
</organism>
<sequence length="99" mass="10923">MSVQRRLPAEFTAFHTLHHRAYLEHARARLPLATHARQAVDRTFHRLASTWADVLRQPSVEARALAVLDEEITKLSAAGNLHTPAARPADTPRPGSGST</sequence>